<evidence type="ECO:0000313" key="2">
    <source>
        <dbReference type="EMBL" id="KAF9578642.1"/>
    </source>
</evidence>
<dbReference type="PANTHER" id="PTHR47939">
    <property type="entry name" value="MEMBRANE-ASSOCIATED SALT-INDUCIBLE PROTEIN-LIKE"/>
    <property type="match status" value="1"/>
</dbReference>
<evidence type="ECO:0000256" key="1">
    <source>
        <dbReference type="SAM" id="MobiDB-lite"/>
    </source>
</evidence>
<gene>
    <name evidence="2" type="ORF">BGW38_005461</name>
</gene>
<name>A0A9P6FNS8_9FUNG</name>
<accession>A0A9P6FNS8</accession>
<proteinExistence type="predicted"/>
<dbReference type="Pfam" id="PF13812">
    <property type="entry name" value="PPR_3"/>
    <property type="match status" value="1"/>
</dbReference>
<comment type="caution">
    <text evidence="2">The sequence shown here is derived from an EMBL/GenBank/DDBJ whole genome shotgun (WGS) entry which is preliminary data.</text>
</comment>
<sequence>MHQYFETVLGLRIGYYARVALLTAFATAGDTITSHGLFRQWEPTAGKEMYSAMIRGLVGQDFQSSTHALLRSPHAFDSISRHPTTGLRNRGVTQINAALELFYELQRRGGKPTFEMYHSLVVGMATFKNNMEAAEMLLEHMIIQKGKPYVQVLHVMIREYARRRDLESAERIFGLLSQYRIQPRAMTCNMILGAIFRMTPMEAQAYLDRTPLEELRTFHQTTRGKASDQTLWPSTTASTTTTTTTTSFSALVRKKVADIRAYMRTSRVEPDEATYSTLIYGYGHLEGGYPDLRTTMRELGQSKIQPNLVILNSLIFAHLNHGQPSVAESILDKMLNSFHPLTDSMIKMKSTQRFEQRLSPFKKNRAQAEEETEMSKEKDATREDSSETSTTTLRESEPPFVQELKRRLQQWRMFPGKGTFHALMLAHIERGDIRGMERIVDKMIVAQRRQQEQREHHAQARRALAELLSSTHSNSQPTSVNSLLSTAFTAHVPILRTVDLEADEYTANIMLLGYLTERNLEKAELVHQRIQARSDWRSWSNLFEEREASRRALIEYVREKSSKAIVRRVVSRVPEREAMEEEAVVQEMEEAGDEGDSGSGKDSTHQTPLKEKEELDDDIEIDVTTLSAKLRGLMSSTRTFP</sequence>
<dbReference type="InterPro" id="IPR050667">
    <property type="entry name" value="PPR-containing_protein"/>
</dbReference>
<feature type="compositionally biased region" description="Basic and acidic residues" evidence="1">
    <location>
        <begin position="373"/>
        <end position="385"/>
    </location>
</feature>
<dbReference type="Gene3D" id="1.25.40.10">
    <property type="entry name" value="Tetratricopeptide repeat domain"/>
    <property type="match status" value="3"/>
</dbReference>
<dbReference type="Pfam" id="PF01535">
    <property type="entry name" value="PPR"/>
    <property type="match status" value="1"/>
</dbReference>
<dbReference type="InterPro" id="IPR002885">
    <property type="entry name" value="PPR_rpt"/>
</dbReference>
<keyword evidence="3" id="KW-1185">Reference proteome</keyword>
<dbReference type="InterPro" id="IPR011990">
    <property type="entry name" value="TPR-like_helical_dom_sf"/>
</dbReference>
<feature type="compositionally biased region" description="Basic and acidic residues" evidence="1">
    <location>
        <begin position="602"/>
        <end position="613"/>
    </location>
</feature>
<dbReference type="EMBL" id="JAABOA010003462">
    <property type="protein sequence ID" value="KAF9578642.1"/>
    <property type="molecule type" value="Genomic_DNA"/>
</dbReference>
<dbReference type="PANTHER" id="PTHR47939:SF1">
    <property type="entry name" value="OS04G0684500 PROTEIN"/>
    <property type="match status" value="1"/>
</dbReference>
<feature type="region of interest" description="Disordered" evidence="1">
    <location>
        <begin position="576"/>
        <end position="618"/>
    </location>
</feature>
<feature type="region of interest" description="Disordered" evidence="1">
    <location>
        <begin position="353"/>
        <end position="401"/>
    </location>
</feature>
<evidence type="ECO:0000313" key="3">
    <source>
        <dbReference type="Proteomes" id="UP000780801"/>
    </source>
</evidence>
<protein>
    <recommendedName>
        <fullName evidence="4">Pentatricopeptide repeat protein</fullName>
    </recommendedName>
</protein>
<feature type="compositionally biased region" description="Acidic residues" evidence="1">
    <location>
        <begin position="578"/>
        <end position="596"/>
    </location>
</feature>
<dbReference type="AlphaFoldDB" id="A0A9P6FNS8"/>
<dbReference type="Proteomes" id="UP000780801">
    <property type="component" value="Unassembled WGS sequence"/>
</dbReference>
<organism evidence="2 3">
    <name type="scientific">Lunasporangiospora selenospora</name>
    <dbReference type="NCBI Taxonomy" id="979761"/>
    <lineage>
        <taxon>Eukaryota</taxon>
        <taxon>Fungi</taxon>
        <taxon>Fungi incertae sedis</taxon>
        <taxon>Mucoromycota</taxon>
        <taxon>Mortierellomycotina</taxon>
        <taxon>Mortierellomycetes</taxon>
        <taxon>Mortierellales</taxon>
        <taxon>Mortierellaceae</taxon>
        <taxon>Lunasporangiospora</taxon>
    </lineage>
</organism>
<reference evidence="2" key="1">
    <citation type="journal article" date="2020" name="Fungal Divers.">
        <title>Resolving the Mortierellaceae phylogeny through synthesis of multi-gene phylogenetics and phylogenomics.</title>
        <authorList>
            <person name="Vandepol N."/>
            <person name="Liber J."/>
            <person name="Desiro A."/>
            <person name="Na H."/>
            <person name="Kennedy M."/>
            <person name="Barry K."/>
            <person name="Grigoriev I.V."/>
            <person name="Miller A.N."/>
            <person name="O'Donnell K."/>
            <person name="Stajich J.E."/>
            <person name="Bonito G."/>
        </authorList>
    </citation>
    <scope>NUCLEOTIDE SEQUENCE</scope>
    <source>
        <strain evidence="2">KOD1015</strain>
    </source>
</reference>
<dbReference type="OrthoDB" id="185373at2759"/>
<evidence type="ECO:0008006" key="4">
    <source>
        <dbReference type="Google" id="ProtNLM"/>
    </source>
</evidence>